<evidence type="ECO:0000313" key="2">
    <source>
        <dbReference type="Proteomes" id="UP000008387"/>
    </source>
</evidence>
<protein>
    <submittedName>
        <fullName evidence="1">Uncharacterized protein</fullName>
    </submittedName>
</protein>
<sequence length="249" mass="29788">MKEASIEEFMEAVQKAMVMEKDREQWWKELAQGLSPQERGYFINLGKEGIIESTRHHDPYHLKLSIQIGMEMTMEQELEQKKKAQIELADSTLYMGALERGIYPLERRPNHPLELQKLKKKIEKANPARWKQLMWLYDYEKLEGYEFLVLDRWREWFPNMVYHLHLDILFPIMCSQMKMELAILDTTQAQIQRAEGITDLEQLQQAQINLYYYLIVAPPKIGKNYNECLEKDKKWMAQSNMSLERLMRP</sequence>
<dbReference type="KEGG" id="hbi:HBZC1_17040"/>
<proteinExistence type="predicted"/>
<dbReference type="AlphaFoldDB" id="F8KPG6"/>
<keyword evidence="2" id="KW-1185">Reference proteome</keyword>
<dbReference type="EMBL" id="FR871757">
    <property type="protein sequence ID" value="CCB80690.1"/>
    <property type="molecule type" value="Genomic_DNA"/>
</dbReference>
<dbReference type="GeneID" id="64361119"/>
<dbReference type="HOGENOM" id="CLU_1114607_0_0_7"/>
<dbReference type="RefSeq" id="WP_013891068.1">
    <property type="nucleotide sequence ID" value="NC_015674.1"/>
</dbReference>
<gene>
    <name evidence="1" type="ordered locus">HBZC1_17040</name>
</gene>
<name>F8KPG6_HELBC</name>
<dbReference type="Proteomes" id="UP000008387">
    <property type="component" value="Chromosome"/>
</dbReference>
<reference evidence="1 2" key="1">
    <citation type="journal article" date="2011" name="J. Bacteriol.">
        <title>Genome sequence of Helicobacter bizzozeronii strain CIII-1, an isolate from human gastric mucosa.</title>
        <authorList>
            <person name="Schott T."/>
            <person name="Rossi M."/>
            <person name="Hanninen M.L."/>
        </authorList>
    </citation>
    <scope>NUCLEOTIDE SEQUENCE [LARGE SCALE GENOMIC DNA]</scope>
    <source>
        <strain evidence="1 2">CIII-1</strain>
    </source>
</reference>
<evidence type="ECO:0000313" key="1">
    <source>
        <dbReference type="EMBL" id="CCB80690.1"/>
    </source>
</evidence>
<accession>F8KPG6</accession>
<organism evidence="1 2">
    <name type="scientific">Helicobacter bizzozeronii (strain CIII-1)</name>
    <dbReference type="NCBI Taxonomy" id="1002804"/>
    <lineage>
        <taxon>Bacteria</taxon>
        <taxon>Pseudomonadati</taxon>
        <taxon>Campylobacterota</taxon>
        <taxon>Epsilonproteobacteria</taxon>
        <taxon>Campylobacterales</taxon>
        <taxon>Helicobacteraceae</taxon>
        <taxon>Helicobacter</taxon>
    </lineage>
</organism>